<organism evidence="2 3">
    <name type="scientific">Microbacterium lacticum</name>
    <dbReference type="NCBI Taxonomy" id="33885"/>
    <lineage>
        <taxon>Bacteria</taxon>
        <taxon>Bacillati</taxon>
        <taxon>Actinomycetota</taxon>
        <taxon>Actinomycetes</taxon>
        <taxon>Micrococcales</taxon>
        <taxon>Microbacteriaceae</taxon>
        <taxon>Microbacterium</taxon>
    </lineage>
</organism>
<sequence length="131" mass="13908">MTEQTVPSLISVGIAAIIGLLILWWGAACKRGTFPKNHILGVRTPTTLRSNEAWVTAHRAGAPQLLIAGWGIITAALVATVFTLILNPVPAVPLVFTLAFVWALGWIISSSGTAARAARSFRGNHDQTPTN</sequence>
<feature type="transmembrane region" description="Helical" evidence="1">
    <location>
        <begin position="91"/>
        <end position="109"/>
    </location>
</feature>
<comment type="caution">
    <text evidence="2">The sequence shown here is derived from an EMBL/GenBank/DDBJ whole genome shotgun (WGS) entry which is preliminary data.</text>
</comment>
<keyword evidence="1" id="KW-0472">Membrane</keyword>
<dbReference type="Pfam" id="PF13630">
    <property type="entry name" value="SdpI"/>
    <property type="match status" value="1"/>
</dbReference>
<gene>
    <name evidence="2" type="ORF">FHX68_0116</name>
</gene>
<protein>
    <submittedName>
        <fullName evidence="2">SdpI/YhfL family protein</fullName>
    </submittedName>
</protein>
<dbReference type="OrthoDB" id="5083650at2"/>
<feature type="transmembrane region" description="Helical" evidence="1">
    <location>
        <begin position="6"/>
        <end position="27"/>
    </location>
</feature>
<keyword evidence="1" id="KW-0812">Transmembrane</keyword>
<dbReference type="Proteomes" id="UP000319804">
    <property type="component" value="Unassembled WGS sequence"/>
</dbReference>
<dbReference type="InterPro" id="IPR025962">
    <property type="entry name" value="SdpI/YhfL"/>
</dbReference>
<keyword evidence="1" id="KW-1133">Transmembrane helix</keyword>
<proteinExistence type="predicted"/>
<name>A0A4Y3UPY0_9MICO</name>
<evidence type="ECO:0000313" key="2">
    <source>
        <dbReference type="EMBL" id="TQN00048.1"/>
    </source>
</evidence>
<dbReference type="EMBL" id="VFPS01000001">
    <property type="protein sequence ID" value="TQN00048.1"/>
    <property type="molecule type" value="Genomic_DNA"/>
</dbReference>
<dbReference type="RefSeq" id="WP_141381576.1">
    <property type="nucleotide sequence ID" value="NZ_BJNA01000096.1"/>
</dbReference>
<accession>A0A4Y3UPY0</accession>
<keyword evidence="3" id="KW-1185">Reference proteome</keyword>
<feature type="transmembrane region" description="Helical" evidence="1">
    <location>
        <begin position="65"/>
        <end position="85"/>
    </location>
</feature>
<dbReference type="AlphaFoldDB" id="A0A4Y3UPY0"/>
<evidence type="ECO:0000313" key="3">
    <source>
        <dbReference type="Proteomes" id="UP000319804"/>
    </source>
</evidence>
<evidence type="ECO:0000256" key="1">
    <source>
        <dbReference type="SAM" id="Phobius"/>
    </source>
</evidence>
<reference evidence="2 3" key="1">
    <citation type="submission" date="2019-06" db="EMBL/GenBank/DDBJ databases">
        <title>Sequencing the genomes of 1000 actinobacteria strains.</title>
        <authorList>
            <person name="Klenk H.-P."/>
        </authorList>
    </citation>
    <scope>NUCLEOTIDE SEQUENCE [LARGE SCALE GENOMIC DNA]</scope>
    <source>
        <strain evidence="2 3">DSM 20427</strain>
    </source>
</reference>